<dbReference type="RefSeq" id="WP_040093283.1">
    <property type="nucleotide sequence ID" value="NZ_CM020866.1"/>
</dbReference>
<sequence length="205" mass="24252">MSKKYRMYNIVWFWKIHRDVLAKKLNNKNTKVIQINKVTINGKEQWDVTYVKKQPDVIVGQTGHLYKIIPFETVNKANGKVLKYKPKIHIKYNNKGKESLLDVSSMMSVTDSEIECNDKVHNKYNVINDKKIQQEIINKIYDVHINTLSLAPDYVNKLELENKQLKRENKIERDFTHDFQNMYIDVLTEGINRLLAIPFFIKILL</sequence>
<evidence type="ECO:0000313" key="1">
    <source>
        <dbReference type="EMBL" id="PQM31138.1"/>
    </source>
</evidence>
<proteinExistence type="predicted"/>
<accession>A0A2P6FCE2</accession>
<name>A0A2P6FCE2_9MOLU</name>
<reference evidence="1 2" key="1">
    <citation type="journal article" date="2015" name="MBio">
        <title>Genome sequence of the Drosophila melanogaster male-killing Spiroplasma strain MSRO endosymbiont.</title>
        <authorList>
            <person name="Paredes J.C."/>
            <person name="Herren J.K."/>
            <person name="Schupfer F."/>
            <person name="Marin R."/>
            <person name="Claverol S."/>
            <person name="Kuo C.H."/>
            <person name="Lemaitre B."/>
            <person name="Beven L."/>
        </authorList>
    </citation>
    <scope>NUCLEOTIDE SEQUENCE [LARGE SCALE GENOMIC DNA]</scope>
    <source>
        <strain evidence="1 2">MSRO</strain>
    </source>
</reference>
<dbReference type="EMBL" id="JTLV02000001">
    <property type="protein sequence ID" value="PQM31138.1"/>
    <property type="molecule type" value="Genomic_DNA"/>
</dbReference>
<dbReference type="Proteomes" id="UP000031565">
    <property type="component" value="Unassembled WGS sequence"/>
</dbReference>
<organism evidence="1 2">
    <name type="scientific">Spiroplasma poulsonii</name>
    <dbReference type="NCBI Taxonomy" id="2138"/>
    <lineage>
        <taxon>Bacteria</taxon>
        <taxon>Bacillati</taxon>
        <taxon>Mycoplasmatota</taxon>
        <taxon>Mollicutes</taxon>
        <taxon>Entomoplasmatales</taxon>
        <taxon>Spiroplasmataceae</taxon>
        <taxon>Spiroplasma</taxon>
    </lineage>
</organism>
<dbReference type="AlphaFoldDB" id="A0A2P6FCE2"/>
<comment type="caution">
    <text evidence="1">The sequence shown here is derived from an EMBL/GenBank/DDBJ whole genome shotgun (WGS) entry which is preliminary data.</text>
</comment>
<keyword evidence="2" id="KW-1185">Reference proteome</keyword>
<gene>
    <name evidence="1" type="ORF">SMSRO_SF009410</name>
</gene>
<protein>
    <submittedName>
        <fullName evidence="1">Uncharacterized protein</fullName>
    </submittedName>
</protein>
<evidence type="ECO:0000313" key="2">
    <source>
        <dbReference type="Proteomes" id="UP000031565"/>
    </source>
</evidence>